<dbReference type="GO" id="GO:0016757">
    <property type="term" value="F:glycosyltransferase activity"/>
    <property type="evidence" value="ECO:0007669"/>
    <property type="project" value="UniProtKB-KW"/>
</dbReference>
<dbReference type="HOGENOM" id="CLU_617822_0_0_9"/>
<dbReference type="PANTHER" id="PTHR43646:SF2">
    <property type="entry name" value="GLYCOSYLTRANSFERASE 2-LIKE DOMAIN-CONTAINING PROTEIN"/>
    <property type="match status" value="1"/>
</dbReference>
<dbReference type="SUPFAM" id="SSF53448">
    <property type="entry name" value="Nucleotide-diphospho-sugar transferases"/>
    <property type="match status" value="2"/>
</dbReference>
<dbReference type="eggNOG" id="COG3222">
    <property type="taxonomic scope" value="Bacteria"/>
</dbReference>
<feature type="domain" description="Glycosyltransferase 2-like" evidence="11">
    <location>
        <begin position="227"/>
        <end position="329"/>
    </location>
</feature>
<keyword evidence="6" id="KW-0472">Membrane</keyword>
<keyword evidence="3" id="KW-0328">Glycosyltransferase</keyword>
<dbReference type="OrthoDB" id="9810303at2"/>
<evidence type="ECO:0000256" key="3">
    <source>
        <dbReference type="ARBA" id="ARBA00022676"/>
    </source>
</evidence>
<dbReference type="Proteomes" id="UP000003011">
    <property type="component" value="Unassembled WGS sequence"/>
</dbReference>
<comment type="similarity">
    <text evidence="9">Belongs to the glycosyltransferase 2 family. CrtQ subfamily.</text>
</comment>
<evidence type="ECO:0000313" key="12">
    <source>
        <dbReference type="EMBL" id="EHI54914.1"/>
    </source>
</evidence>
<dbReference type="InterPro" id="IPR018641">
    <property type="entry name" value="Trfase_1_rSAM/seldom-assoc"/>
</dbReference>
<evidence type="ECO:0000256" key="9">
    <source>
        <dbReference type="ARBA" id="ARBA00038120"/>
    </source>
</evidence>
<keyword evidence="13" id="KW-1185">Reference proteome</keyword>
<sequence length="453" mass="52380">MNAVILFTRVPEAGTTKTRLMPYFNKYECEKLQTAMLKDIYIQCKIAGADIFISYTPEDKEDRLYQILGDKCKCFLQKGDGLGERMYNAFKYVFAKGYKSCVLIGSDIPMLTANEIKEGFRQLKYNELVFGKTADGGYYLTGMKKPVRDVFDIEAENGKKSAYGHSRVWENTFSRLKAKGFKIGYTKALHDIDLKSDITYHISMMRSIKKLQKTNTGKYLLKKRRISVIIPVYNEGKNIRNFLNQLNTLYGKCEIIFVDGGSNDDTKDILNSCNCGRYKVLSSPKGRAFQMNEGAKASCGDILFFLHCDSELPDKVPEHIRYVMKDFEAGCFGIAFRSKNPLMLICRIISNHRIKDRKVMFGDQGIFIDRELFFKAGKFPEIPIMEDYGFSLTLKEMGIRLGIAKKRIYTSERRFPDGNYDKLRLMWKMNRLRKMYRDGIDVNIISSLYRDMR</sequence>
<comment type="function">
    <text evidence="7">Catalyzes the glycosylation of 4,4'-diaponeurosporenoate, i.e. the esterification of glucose at the C1'' position with the carboxyl group of 4,4'-diaponeurosporenic acid, to form glycosyl-4,4'-diaponeurosporenoate. This is a step in the biosynthesis of staphyloxanthin, an orange pigment present in most staphylococci strains.</text>
</comment>
<evidence type="ECO:0000256" key="2">
    <source>
        <dbReference type="ARBA" id="ARBA00022475"/>
    </source>
</evidence>
<evidence type="ECO:0000256" key="8">
    <source>
        <dbReference type="ARBA" id="ARBA00037904"/>
    </source>
</evidence>
<proteinExistence type="inferred from homology"/>
<keyword evidence="4" id="KW-0808">Transferase</keyword>
<dbReference type="InterPro" id="IPR029044">
    <property type="entry name" value="Nucleotide-diphossugar_trans"/>
</dbReference>
<comment type="pathway">
    <text evidence="8">Carotenoid biosynthesis; staphyloxanthin biosynthesis; staphyloxanthin from farnesyl diphosphate: step 4/5.</text>
</comment>
<dbReference type="eggNOG" id="COG1215">
    <property type="taxonomic scope" value="Bacteria"/>
</dbReference>
<dbReference type="STRING" id="679200.HMPREF9333_01927"/>
<protein>
    <recommendedName>
        <fullName evidence="10">4,4'-diaponeurosporenoate glycosyltransferase</fullName>
    </recommendedName>
</protein>
<comment type="caution">
    <text evidence="12">The sequence shown here is derived from an EMBL/GenBank/DDBJ whole genome shotgun (WGS) entry which is preliminary data.</text>
</comment>
<dbReference type="NCBIfam" id="TIGR04282">
    <property type="entry name" value="glyco_like_cofC"/>
    <property type="match status" value="1"/>
</dbReference>
<dbReference type="InterPro" id="IPR026461">
    <property type="entry name" value="Trfase_2_rSAM/seldom_assoc"/>
</dbReference>
<dbReference type="PATRIC" id="fig|679200.3.peg.2037"/>
<evidence type="ECO:0000256" key="10">
    <source>
        <dbReference type="ARBA" id="ARBA00040345"/>
    </source>
</evidence>
<gene>
    <name evidence="12" type="ORF">HMPREF9333_01927</name>
</gene>
<organism evidence="12 13">
    <name type="scientific">Johnsonella ignava ATCC 51276</name>
    <dbReference type="NCBI Taxonomy" id="679200"/>
    <lineage>
        <taxon>Bacteria</taxon>
        <taxon>Bacillati</taxon>
        <taxon>Bacillota</taxon>
        <taxon>Clostridia</taxon>
        <taxon>Lachnospirales</taxon>
        <taxon>Lachnospiraceae</taxon>
        <taxon>Johnsonella</taxon>
    </lineage>
</organism>
<dbReference type="RefSeq" id="WP_005541743.1">
    <property type="nucleotide sequence ID" value="NZ_JH378837.1"/>
</dbReference>
<evidence type="ECO:0000256" key="4">
    <source>
        <dbReference type="ARBA" id="ARBA00022679"/>
    </source>
</evidence>
<evidence type="ECO:0000256" key="1">
    <source>
        <dbReference type="ARBA" id="ARBA00004236"/>
    </source>
</evidence>
<dbReference type="Pfam" id="PF09837">
    <property type="entry name" value="DUF2064"/>
    <property type="match status" value="1"/>
</dbReference>
<accession>G5GK36</accession>
<evidence type="ECO:0000259" key="11">
    <source>
        <dbReference type="Pfam" id="PF00535"/>
    </source>
</evidence>
<dbReference type="GO" id="GO:0016117">
    <property type="term" value="P:carotenoid biosynthetic process"/>
    <property type="evidence" value="ECO:0007669"/>
    <property type="project" value="UniProtKB-KW"/>
</dbReference>
<keyword evidence="5" id="KW-0125">Carotenoid biosynthesis</keyword>
<dbReference type="GO" id="GO:0005886">
    <property type="term" value="C:plasma membrane"/>
    <property type="evidence" value="ECO:0007669"/>
    <property type="project" value="UniProtKB-SubCell"/>
</dbReference>
<dbReference type="NCBIfam" id="TIGR04283">
    <property type="entry name" value="glyco_like_mftF"/>
    <property type="match status" value="1"/>
</dbReference>
<dbReference type="Gene3D" id="3.90.550.10">
    <property type="entry name" value="Spore Coat Polysaccharide Biosynthesis Protein SpsA, Chain A"/>
    <property type="match status" value="2"/>
</dbReference>
<reference evidence="12 13" key="1">
    <citation type="submission" date="2011-08" db="EMBL/GenBank/DDBJ databases">
        <title>The Genome Sequence of Johnsonella ignava ATCC 51276.</title>
        <authorList>
            <consortium name="The Broad Institute Genome Sequencing Platform"/>
            <person name="Earl A."/>
            <person name="Ward D."/>
            <person name="Feldgarden M."/>
            <person name="Gevers D."/>
            <person name="Izard J."/>
            <person name="Blanton J.M."/>
            <person name="Baranova O.V."/>
            <person name="Dewhirst F.E."/>
            <person name="Young S.K."/>
            <person name="Zeng Q."/>
            <person name="Gargeya S."/>
            <person name="Fitzgerald M."/>
            <person name="Haas B."/>
            <person name="Abouelleil A."/>
            <person name="Alvarado L."/>
            <person name="Arachchi H.M."/>
            <person name="Berlin A."/>
            <person name="Brown A."/>
            <person name="Chapman S.B."/>
            <person name="Chen Z."/>
            <person name="Dunbar C."/>
            <person name="Freedman E."/>
            <person name="Gearin G."/>
            <person name="Gellesch M."/>
            <person name="Goldberg J."/>
            <person name="Griggs A."/>
            <person name="Gujja S."/>
            <person name="Heiman D."/>
            <person name="Howarth C."/>
            <person name="Larson L."/>
            <person name="Lui A."/>
            <person name="MacDonald P.J.P."/>
            <person name="Montmayeur A."/>
            <person name="Murphy C."/>
            <person name="Neiman D."/>
            <person name="Pearson M."/>
            <person name="Priest M."/>
            <person name="Roberts A."/>
            <person name="Saif S."/>
            <person name="Shea T."/>
            <person name="Shenoy N."/>
            <person name="Sisk P."/>
            <person name="Stolte C."/>
            <person name="Sykes S."/>
            <person name="Wortman J."/>
            <person name="Nusbaum C."/>
            <person name="Birren B."/>
        </authorList>
    </citation>
    <scope>NUCLEOTIDE SEQUENCE [LARGE SCALE GENOMIC DNA]</scope>
    <source>
        <strain evidence="12 13">ATCC 51276</strain>
    </source>
</reference>
<name>G5GK36_9FIRM</name>
<evidence type="ECO:0000256" key="5">
    <source>
        <dbReference type="ARBA" id="ARBA00022746"/>
    </source>
</evidence>
<evidence type="ECO:0000313" key="13">
    <source>
        <dbReference type="Proteomes" id="UP000003011"/>
    </source>
</evidence>
<dbReference type="EMBL" id="ACZL01000032">
    <property type="protein sequence ID" value="EHI54914.1"/>
    <property type="molecule type" value="Genomic_DNA"/>
</dbReference>
<evidence type="ECO:0000256" key="7">
    <source>
        <dbReference type="ARBA" id="ARBA00037281"/>
    </source>
</evidence>
<dbReference type="Pfam" id="PF00535">
    <property type="entry name" value="Glycos_transf_2"/>
    <property type="match status" value="1"/>
</dbReference>
<comment type="subcellular location">
    <subcellularLocation>
        <location evidence="1">Cell membrane</location>
    </subcellularLocation>
</comment>
<dbReference type="AlphaFoldDB" id="G5GK36"/>
<dbReference type="PANTHER" id="PTHR43646">
    <property type="entry name" value="GLYCOSYLTRANSFERASE"/>
    <property type="match status" value="1"/>
</dbReference>
<keyword evidence="2" id="KW-1003">Cell membrane</keyword>
<evidence type="ECO:0000256" key="6">
    <source>
        <dbReference type="ARBA" id="ARBA00023136"/>
    </source>
</evidence>
<dbReference type="InterPro" id="IPR001173">
    <property type="entry name" value="Glyco_trans_2-like"/>
</dbReference>